<dbReference type="PANTHER" id="PTHR46713:SF1">
    <property type="entry name" value="F13M7.16 PROTEIN"/>
    <property type="match status" value="1"/>
</dbReference>
<dbReference type="RefSeq" id="XP_005782470.1">
    <property type="nucleotide sequence ID" value="XM_005782413.1"/>
</dbReference>
<keyword evidence="1" id="KW-0175">Coiled coil</keyword>
<evidence type="ECO:0000313" key="5">
    <source>
        <dbReference type="Proteomes" id="UP000013827"/>
    </source>
</evidence>
<dbReference type="HOGENOM" id="CLU_649636_0_0_1"/>
<dbReference type="SUPFAM" id="SSF143503">
    <property type="entry name" value="PUG domain-like"/>
    <property type="match status" value="1"/>
</dbReference>
<dbReference type="Gene3D" id="1.20.58.2190">
    <property type="match status" value="1"/>
</dbReference>
<feature type="compositionally biased region" description="Polar residues" evidence="2">
    <location>
        <begin position="401"/>
        <end position="410"/>
    </location>
</feature>
<feature type="region of interest" description="Disordered" evidence="2">
    <location>
        <begin position="375"/>
        <end position="423"/>
    </location>
</feature>
<evidence type="ECO:0000259" key="3">
    <source>
        <dbReference type="PROSITE" id="PS50030"/>
    </source>
</evidence>
<dbReference type="SMART" id="SM00165">
    <property type="entry name" value="UBA"/>
    <property type="match status" value="1"/>
</dbReference>
<organism evidence="4 5">
    <name type="scientific">Emiliania huxleyi (strain CCMP1516)</name>
    <dbReference type="NCBI Taxonomy" id="280463"/>
    <lineage>
        <taxon>Eukaryota</taxon>
        <taxon>Haptista</taxon>
        <taxon>Haptophyta</taxon>
        <taxon>Prymnesiophyceae</taxon>
        <taxon>Isochrysidales</taxon>
        <taxon>Noelaerhabdaceae</taxon>
        <taxon>Emiliania</taxon>
    </lineage>
</organism>
<dbReference type="GeneID" id="17275315"/>
<evidence type="ECO:0000256" key="2">
    <source>
        <dbReference type="SAM" id="MobiDB-lite"/>
    </source>
</evidence>
<reference evidence="4" key="2">
    <citation type="submission" date="2024-10" db="UniProtKB">
        <authorList>
            <consortium name="EnsemblProtists"/>
        </authorList>
    </citation>
    <scope>IDENTIFICATION</scope>
</reference>
<dbReference type="AlphaFoldDB" id="A0A0D3K2Q6"/>
<sequence>MSAPDEKVDAMVIKCEKTGKLFYNEADAKLHSEETGLQAFAQVSLEEKVWVCKETGKVCFNEQQMAMHKRFVPEAQTFDESNVGELRTKALAAAAAAAAAPAEMETEEETLLRSAGLAGKLARKAAKAGEAGPSGPPLVTKELVDQLLEMGFTELRAQKALVKTSNAGIEPAINWLGEHLDDADIDEPLSTEVEVKPQAEVDAALAQSMQGGGSKLTPEEKKAKLDEALAKARAKKAGIDVESQKEIERVRREGGKELTKSLRDQQEQQAPAEPKYRRMRLSNKLVAEGLVHVPGARQFLVAHGWRIVEREFLELPPSDDPAAQAAAQAAAVAALTLAVAQAQEERRRAELEARKREAAERVAKQKADREAMKAAMARDRAEVAARGPAQASVAKKLPTESAGSMSSAIFQEQEEAEARANAR</sequence>
<dbReference type="OMA" id="IANHEDA"/>
<dbReference type="Proteomes" id="UP000013827">
    <property type="component" value="Unassembled WGS sequence"/>
</dbReference>
<proteinExistence type="predicted"/>
<accession>A0A0D3K2Q6</accession>
<dbReference type="STRING" id="2903.R1F476"/>
<feature type="coiled-coil region" evidence="1">
    <location>
        <begin position="332"/>
        <end position="375"/>
    </location>
</feature>
<dbReference type="SUPFAM" id="SSF46934">
    <property type="entry name" value="UBA-like"/>
    <property type="match status" value="1"/>
</dbReference>
<dbReference type="KEGG" id="ehx:EMIHUDRAFT_415365"/>
<dbReference type="PROSITE" id="PS50030">
    <property type="entry name" value="UBA"/>
    <property type="match status" value="1"/>
</dbReference>
<feature type="region of interest" description="Disordered" evidence="2">
    <location>
        <begin position="253"/>
        <end position="275"/>
    </location>
</feature>
<dbReference type="EnsemblProtists" id="EOD30041">
    <property type="protein sequence ID" value="EOD30041"/>
    <property type="gene ID" value="EMIHUDRAFT_415365"/>
</dbReference>
<evidence type="ECO:0000313" key="4">
    <source>
        <dbReference type="EnsemblProtists" id="EOD30041"/>
    </source>
</evidence>
<dbReference type="InterPro" id="IPR009060">
    <property type="entry name" value="UBA-like_sf"/>
</dbReference>
<dbReference type="Gene3D" id="1.10.8.10">
    <property type="entry name" value="DNA helicase RuvA subunit, C-terminal domain"/>
    <property type="match status" value="1"/>
</dbReference>
<reference evidence="5" key="1">
    <citation type="journal article" date="2013" name="Nature">
        <title>Pan genome of the phytoplankton Emiliania underpins its global distribution.</title>
        <authorList>
            <person name="Read B.A."/>
            <person name="Kegel J."/>
            <person name="Klute M.J."/>
            <person name="Kuo A."/>
            <person name="Lefebvre S.C."/>
            <person name="Maumus F."/>
            <person name="Mayer C."/>
            <person name="Miller J."/>
            <person name="Monier A."/>
            <person name="Salamov A."/>
            <person name="Young J."/>
            <person name="Aguilar M."/>
            <person name="Claverie J.M."/>
            <person name="Frickenhaus S."/>
            <person name="Gonzalez K."/>
            <person name="Herman E.K."/>
            <person name="Lin Y.C."/>
            <person name="Napier J."/>
            <person name="Ogata H."/>
            <person name="Sarno A.F."/>
            <person name="Shmutz J."/>
            <person name="Schroeder D."/>
            <person name="de Vargas C."/>
            <person name="Verret F."/>
            <person name="von Dassow P."/>
            <person name="Valentin K."/>
            <person name="Van de Peer Y."/>
            <person name="Wheeler G."/>
            <person name="Dacks J.B."/>
            <person name="Delwiche C.F."/>
            <person name="Dyhrman S.T."/>
            <person name="Glockner G."/>
            <person name="John U."/>
            <person name="Richards T."/>
            <person name="Worden A.Z."/>
            <person name="Zhang X."/>
            <person name="Grigoriev I.V."/>
            <person name="Allen A.E."/>
            <person name="Bidle K."/>
            <person name="Borodovsky M."/>
            <person name="Bowler C."/>
            <person name="Brownlee C."/>
            <person name="Cock J.M."/>
            <person name="Elias M."/>
            <person name="Gladyshev V.N."/>
            <person name="Groth M."/>
            <person name="Guda C."/>
            <person name="Hadaegh A."/>
            <person name="Iglesias-Rodriguez M.D."/>
            <person name="Jenkins J."/>
            <person name="Jones B.M."/>
            <person name="Lawson T."/>
            <person name="Leese F."/>
            <person name="Lindquist E."/>
            <person name="Lobanov A."/>
            <person name="Lomsadze A."/>
            <person name="Malik S.B."/>
            <person name="Marsh M.E."/>
            <person name="Mackinder L."/>
            <person name="Mock T."/>
            <person name="Mueller-Roeber B."/>
            <person name="Pagarete A."/>
            <person name="Parker M."/>
            <person name="Probert I."/>
            <person name="Quesneville H."/>
            <person name="Raines C."/>
            <person name="Rensing S.A."/>
            <person name="Riano-Pachon D.M."/>
            <person name="Richier S."/>
            <person name="Rokitta S."/>
            <person name="Shiraiwa Y."/>
            <person name="Soanes D.M."/>
            <person name="van der Giezen M."/>
            <person name="Wahlund T.M."/>
            <person name="Williams B."/>
            <person name="Wilson W."/>
            <person name="Wolfe G."/>
            <person name="Wurch L.L."/>
        </authorList>
    </citation>
    <scope>NUCLEOTIDE SEQUENCE</scope>
</reference>
<dbReference type="InterPro" id="IPR015940">
    <property type="entry name" value="UBA"/>
</dbReference>
<dbReference type="PANTHER" id="PTHR46713">
    <property type="entry name" value="F13M7.16 PROTEIN"/>
    <property type="match status" value="1"/>
</dbReference>
<dbReference type="CDD" id="cd09212">
    <property type="entry name" value="PUB"/>
    <property type="match status" value="1"/>
</dbReference>
<dbReference type="eggNOG" id="KOG0944">
    <property type="taxonomic scope" value="Eukaryota"/>
</dbReference>
<feature type="compositionally biased region" description="Basic and acidic residues" evidence="2">
    <location>
        <begin position="253"/>
        <end position="266"/>
    </location>
</feature>
<name>A0A0D3K2Q6_EMIH1</name>
<dbReference type="PaxDb" id="2903-EOD30041"/>
<dbReference type="Pfam" id="PF22562">
    <property type="entry name" value="UBA_7"/>
    <property type="match status" value="1"/>
</dbReference>
<evidence type="ECO:0000256" key="1">
    <source>
        <dbReference type="SAM" id="Coils"/>
    </source>
</evidence>
<feature type="domain" description="UBA" evidence="3">
    <location>
        <begin position="138"/>
        <end position="179"/>
    </location>
</feature>
<protein>
    <recommendedName>
        <fullName evidence="3">UBA domain-containing protein</fullName>
    </recommendedName>
</protein>
<dbReference type="InterPro" id="IPR036339">
    <property type="entry name" value="PUB-like_dom_sf"/>
</dbReference>
<keyword evidence="5" id="KW-1185">Reference proteome</keyword>